<sequence length="42" mass="4772">MIVNNEVSKAVAYPDRLVRFGFEMVEVVCRAHSCEIVGYCVH</sequence>
<name>H2C7F2_9CREN</name>
<evidence type="ECO:0000313" key="1">
    <source>
        <dbReference type="EMBL" id="EHP68078.1"/>
    </source>
</evidence>
<dbReference type="HOGENOM" id="CLU_218572_0_0_2"/>
<gene>
    <name evidence="1" type="ORF">MetMK1DRAFT_00025010</name>
</gene>
<dbReference type="Proteomes" id="UP000003980">
    <property type="component" value="Unassembled WGS sequence"/>
</dbReference>
<reference evidence="1 2" key="1">
    <citation type="submission" date="2012-01" db="EMBL/GenBank/DDBJ databases">
        <title>Improved High-Quality Draft sequence of Metallosphaera yellowstonensis MK1.</title>
        <authorList>
            <consortium name="US DOE Joint Genome Institute"/>
            <person name="Lucas S."/>
            <person name="Han J."/>
            <person name="Cheng J.-F."/>
            <person name="Goodwin L."/>
            <person name="Pitluck S."/>
            <person name="Peters L."/>
            <person name="Teshima H."/>
            <person name="Detter J.C."/>
            <person name="Han C."/>
            <person name="Tapia R."/>
            <person name="Land M."/>
            <person name="Hauser L."/>
            <person name="Kyrpides N."/>
            <person name="Kozubal M."/>
            <person name="Macur R.E."/>
            <person name="Jay Z."/>
            <person name="Inskeep W."/>
            <person name="Woyke T."/>
        </authorList>
    </citation>
    <scope>NUCLEOTIDE SEQUENCE [LARGE SCALE GENOMIC DNA]</scope>
    <source>
        <strain evidence="1 2">MK1</strain>
    </source>
</reference>
<dbReference type="eggNOG" id="arCOG03164">
    <property type="taxonomic scope" value="Archaea"/>
</dbReference>
<proteinExistence type="predicted"/>
<evidence type="ECO:0000313" key="2">
    <source>
        <dbReference type="Proteomes" id="UP000003980"/>
    </source>
</evidence>
<protein>
    <submittedName>
        <fullName evidence="1">Uncharacterized protein</fullName>
    </submittedName>
</protein>
<dbReference type="AlphaFoldDB" id="H2C7F2"/>
<dbReference type="EMBL" id="JH597770">
    <property type="protein sequence ID" value="EHP68078.1"/>
    <property type="molecule type" value="Genomic_DNA"/>
</dbReference>
<keyword evidence="2" id="KW-1185">Reference proteome</keyword>
<organism evidence="1 2">
    <name type="scientific">Metallosphaera yellowstonensis MK1</name>
    <dbReference type="NCBI Taxonomy" id="671065"/>
    <lineage>
        <taxon>Archaea</taxon>
        <taxon>Thermoproteota</taxon>
        <taxon>Thermoprotei</taxon>
        <taxon>Sulfolobales</taxon>
        <taxon>Sulfolobaceae</taxon>
        <taxon>Metallosphaera</taxon>
    </lineage>
</organism>
<accession>H2C7F2</accession>
<dbReference type="STRING" id="671065.MetMK1DRAFT_00025010"/>